<dbReference type="PANTHER" id="PTHR47584:SF14">
    <property type="entry name" value="L10-INTERACTING MYB DOMAIN-CONTAINING PROTEIN-LIKE"/>
    <property type="match status" value="1"/>
</dbReference>
<reference evidence="2" key="1">
    <citation type="submission" date="2023-12" db="EMBL/GenBank/DDBJ databases">
        <title>Genome assembly of Anisodus tanguticus.</title>
        <authorList>
            <person name="Wang Y.-J."/>
        </authorList>
    </citation>
    <scope>NUCLEOTIDE SEQUENCE</scope>
    <source>
        <strain evidence="2">KB-2021</strain>
        <tissue evidence="2">Leaf</tissue>
    </source>
</reference>
<evidence type="ECO:0000313" key="3">
    <source>
        <dbReference type="Proteomes" id="UP001291623"/>
    </source>
</evidence>
<dbReference type="InterPro" id="IPR024752">
    <property type="entry name" value="Myb/SANT-like_dom"/>
</dbReference>
<comment type="caution">
    <text evidence="2">The sequence shown here is derived from an EMBL/GenBank/DDBJ whole genome shotgun (WGS) entry which is preliminary data.</text>
</comment>
<organism evidence="2 3">
    <name type="scientific">Anisodus tanguticus</name>
    <dbReference type="NCBI Taxonomy" id="243964"/>
    <lineage>
        <taxon>Eukaryota</taxon>
        <taxon>Viridiplantae</taxon>
        <taxon>Streptophyta</taxon>
        <taxon>Embryophyta</taxon>
        <taxon>Tracheophyta</taxon>
        <taxon>Spermatophyta</taxon>
        <taxon>Magnoliopsida</taxon>
        <taxon>eudicotyledons</taxon>
        <taxon>Gunneridae</taxon>
        <taxon>Pentapetalae</taxon>
        <taxon>asterids</taxon>
        <taxon>lamiids</taxon>
        <taxon>Solanales</taxon>
        <taxon>Solanaceae</taxon>
        <taxon>Solanoideae</taxon>
        <taxon>Hyoscyameae</taxon>
        <taxon>Anisodus</taxon>
    </lineage>
</organism>
<gene>
    <name evidence="2" type="ORF">RND71_038964</name>
</gene>
<keyword evidence="3" id="KW-1185">Reference proteome</keyword>
<evidence type="ECO:0000313" key="2">
    <source>
        <dbReference type="EMBL" id="KAK4343148.1"/>
    </source>
</evidence>
<dbReference type="Pfam" id="PF12776">
    <property type="entry name" value="Myb_DNA-bind_3"/>
    <property type="match status" value="1"/>
</dbReference>
<accession>A0AAE1USK5</accession>
<dbReference type="AlphaFoldDB" id="A0AAE1USK5"/>
<dbReference type="EMBL" id="JAVYJV010000021">
    <property type="protein sequence ID" value="KAK4343148.1"/>
    <property type="molecule type" value="Genomic_DNA"/>
</dbReference>
<dbReference type="PANTHER" id="PTHR47584">
    <property type="match status" value="1"/>
</dbReference>
<feature type="domain" description="Myb/SANT-like" evidence="1">
    <location>
        <begin position="25"/>
        <end position="110"/>
    </location>
</feature>
<dbReference type="InterPro" id="IPR045026">
    <property type="entry name" value="LIMYB"/>
</dbReference>
<evidence type="ECO:0000259" key="1">
    <source>
        <dbReference type="Pfam" id="PF12776"/>
    </source>
</evidence>
<protein>
    <recommendedName>
        <fullName evidence="1">Myb/SANT-like domain-containing protein</fullName>
    </recommendedName>
</protein>
<sequence>MSTLSSTLLQMDLPGPRVYGHMTEDQQYELLKLLAEVIRKDYAWGSTFREKSWKFVGDQMHLSVVRLKAKLRNLKRKHRLFSTLLARRGVQWDRRNNTVVFDCEGVWLSYVMENPQGYQFRYNGIQPRIFYAMRDVFEMGVSIDG</sequence>
<dbReference type="Proteomes" id="UP001291623">
    <property type="component" value="Unassembled WGS sequence"/>
</dbReference>
<proteinExistence type="predicted"/>
<name>A0AAE1USK5_9SOLA</name>